<gene>
    <name evidence="8" type="ORF">DOFOFD_03510</name>
</gene>
<feature type="transmembrane region" description="Helical" evidence="6">
    <location>
        <begin position="203"/>
        <end position="221"/>
    </location>
</feature>
<dbReference type="RefSeq" id="WP_394819020.1">
    <property type="nucleotide sequence ID" value="NZ_JAWJZY010000001.1"/>
</dbReference>
<protein>
    <recommendedName>
        <fullName evidence="6">TVP38/TMEM64 family membrane protein</fullName>
    </recommendedName>
</protein>
<keyword evidence="5 6" id="KW-0472">Membrane</keyword>
<accession>A0ABU7U3C1</accession>
<reference evidence="8 9" key="1">
    <citation type="submission" date="2023-10" db="EMBL/GenBank/DDBJ databases">
        <title>Sorlinia euscelidii gen. nov., sp. nov., an acetic acid bacteria isolated from the gut of Euscelidius variegatus emitter.</title>
        <authorList>
            <person name="Michoud G."/>
            <person name="Marasco R."/>
            <person name="Seferji K."/>
            <person name="Gonella E."/>
            <person name="Garuglieri E."/>
            <person name="Alma A."/>
            <person name="Mapelli F."/>
            <person name="Borin S."/>
            <person name="Daffonchio D."/>
            <person name="Crotti E."/>
        </authorList>
    </citation>
    <scope>NUCLEOTIDE SEQUENCE [LARGE SCALE GENOMIC DNA]</scope>
    <source>
        <strain evidence="8 9">EV16P</strain>
    </source>
</reference>
<feature type="transmembrane region" description="Helical" evidence="6">
    <location>
        <begin position="146"/>
        <end position="166"/>
    </location>
</feature>
<organism evidence="8 9">
    <name type="scientific">Sorlinia euscelidii</name>
    <dbReference type="NCBI Taxonomy" id="3081148"/>
    <lineage>
        <taxon>Bacteria</taxon>
        <taxon>Pseudomonadati</taxon>
        <taxon>Pseudomonadota</taxon>
        <taxon>Alphaproteobacteria</taxon>
        <taxon>Acetobacterales</taxon>
        <taxon>Acetobacteraceae</taxon>
        <taxon>Sorlinia</taxon>
    </lineage>
</organism>
<evidence type="ECO:0000313" key="8">
    <source>
        <dbReference type="EMBL" id="MEE8658080.1"/>
    </source>
</evidence>
<feature type="transmembrane region" description="Helical" evidence="6">
    <location>
        <begin position="76"/>
        <end position="105"/>
    </location>
</feature>
<feature type="transmembrane region" description="Helical" evidence="6">
    <location>
        <begin position="14"/>
        <end position="31"/>
    </location>
</feature>
<name>A0ABU7U3C1_9PROT</name>
<evidence type="ECO:0000256" key="3">
    <source>
        <dbReference type="ARBA" id="ARBA00022692"/>
    </source>
</evidence>
<dbReference type="PANTHER" id="PTHR12677">
    <property type="entry name" value="GOLGI APPARATUS MEMBRANE PROTEIN TVP38-RELATED"/>
    <property type="match status" value="1"/>
</dbReference>
<evidence type="ECO:0000256" key="1">
    <source>
        <dbReference type="ARBA" id="ARBA00004651"/>
    </source>
</evidence>
<keyword evidence="9" id="KW-1185">Reference proteome</keyword>
<dbReference type="EMBL" id="JAWJZY010000001">
    <property type="protein sequence ID" value="MEE8658080.1"/>
    <property type="molecule type" value="Genomic_DNA"/>
</dbReference>
<evidence type="ECO:0000256" key="4">
    <source>
        <dbReference type="ARBA" id="ARBA00022989"/>
    </source>
</evidence>
<dbReference type="PANTHER" id="PTHR12677:SF59">
    <property type="entry name" value="GOLGI APPARATUS MEMBRANE PROTEIN TVP38-RELATED"/>
    <property type="match status" value="1"/>
</dbReference>
<evidence type="ECO:0000256" key="2">
    <source>
        <dbReference type="ARBA" id="ARBA00022475"/>
    </source>
</evidence>
<keyword evidence="2 6" id="KW-1003">Cell membrane</keyword>
<evidence type="ECO:0000259" key="7">
    <source>
        <dbReference type="Pfam" id="PF09335"/>
    </source>
</evidence>
<keyword evidence="4 6" id="KW-1133">Transmembrane helix</keyword>
<comment type="similarity">
    <text evidence="6">Belongs to the TVP38/TMEM64 family.</text>
</comment>
<evidence type="ECO:0000313" key="9">
    <source>
        <dbReference type="Proteomes" id="UP001312908"/>
    </source>
</evidence>
<dbReference type="InterPro" id="IPR032816">
    <property type="entry name" value="VTT_dom"/>
</dbReference>
<feature type="transmembrane region" description="Helical" evidence="6">
    <location>
        <begin position="172"/>
        <end position="191"/>
    </location>
</feature>
<proteinExistence type="inferred from homology"/>
<dbReference type="Proteomes" id="UP001312908">
    <property type="component" value="Unassembled WGS sequence"/>
</dbReference>
<comment type="subcellular location">
    <subcellularLocation>
        <location evidence="1 6">Cell membrane</location>
        <topology evidence="1 6">Multi-pass membrane protein</topology>
    </subcellularLocation>
</comment>
<dbReference type="InterPro" id="IPR015414">
    <property type="entry name" value="TMEM64"/>
</dbReference>
<dbReference type="Pfam" id="PF09335">
    <property type="entry name" value="VTT_dom"/>
    <property type="match status" value="1"/>
</dbReference>
<feature type="domain" description="VTT" evidence="7">
    <location>
        <begin position="70"/>
        <end position="193"/>
    </location>
</feature>
<evidence type="ECO:0000256" key="6">
    <source>
        <dbReference type="RuleBase" id="RU366058"/>
    </source>
</evidence>
<feature type="transmembrane region" description="Helical" evidence="6">
    <location>
        <begin position="52"/>
        <end position="70"/>
    </location>
</feature>
<sequence>MAQTPLKRGSMGKLLRTCLIVIILAGIMAVARYVPVAANFTRVVASWQHSPWAPVIFCVLGIFYAAFGMPRQALCAVAGLIFGVVMGLGLAMAATLLGNLIDFYLARIMRQKRDRDGQAPPPARVWQRKMASFGQIAENAPFRTILMLRLMPIGSALLVALGAGYYDISVGAFIAGTLLGSLPQNLVFVLIGSGSHLGQGSQIMVGVLLFALSMMLGILIMRHRQEKF</sequence>
<comment type="caution">
    <text evidence="8">The sequence shown here is derived from an EMBL/GenBank/DDBJ whole genome shotgun (WGS) entry which is preliminary data.</text>
</comment>
<evidence type="ECO:0000256" key="5">
    <source>
        <dbReference type="ARBA" id="ARBA00023136"/>
    </source>
</evidence>
<keyword evidence="3 6" id="KW-0812">Transmembrane</keyword>